<keyword evidence="2" id="KW-1185">Reference proteome</keyword>
<comment type="caution">
    <text evidence="1">The sequence shown here is derived from an EMBL/GenBank/DDBJ whole genome shotgun (WGS) entry which is preliminary data.</text>
</comment>
<evidence type="ECO:0000313" key="1">
    <source>
        <dbReference type="EMBL" id="MEP1058613.1"/>
    </source>
</evidence>
<evidence type="ECO:0000313" key="2">
    <source>
        <dbReference type="Proteomes" id="UP001476950"/>
    </source>
</evidence>
<organism evidence="1 2">
    <name type="scientific">Stenomitos frigidus AS-A4</name>
    <dbReference type="NCBI Taxonomy" id="2933935"/>
    <lineage>
        <taxon>Bacteria</taxon>
        <taxon>Bacillati</taxon>
        <taxon>Cyanobacteriota</taxon>
        <taxon>Cyanophyceae</taxon>
        <taxon>Leptolyngbyales</taxon>
        <taxon>Leptolyngbyaceae</taxon>
        <taxon>Stenomitos</taxon>
    </lineage>
</organism>
<protein>
    <submittedName>
        <fullName evidence="1">Uncharacterized protein</fullName>
    </submittedName>
</protein>
<name>A0ABV0KH90_9CYAN</name>
<proteinExistence type="predicted"/>
<reference evidence="1 2" key="1">
    <citation type="submission" date="2022-04" db="EMBL/GenBank/DDBJ databases">
        <title>Positive selection, recombination, and allopatry shape intraspecific diversity of widespread and dominant cyanobacteria.</title>
        <authorList>
            <person name="Wei J."/>
            <person name="Shu W."/>
            <person name="Hu C."/>
        </authorList>
    </citation>
    <scope>NUCLEOTIDE SEQUENCE [LARGE SCALE GENOMIC DNA]</scope>
    <source>
        <strain evidence="1 2">AS-A4</strain>
    </source>
</reference>
<accession>A0ABV0KH90</accession>
<dbReference type="Proteomes" id="UP001476950">
    <property type="component" value="Unassembled WGS sequence"/>
</dbReference>
<gene>
    <name evidence="1" type="ORF">NDI38_09195</name>
</gene>
<dbReference type="RefSeq" id="WP_190447266.1">
    <property type="nucleotide sequence ID" value="NZ_JAMPLM010000006.1"/>
</dbReference>
<dbReference type="EMBL" id="JAMPLM010000006">
    <property type="protein sequence ID" value="MEP1058613.1"/>
    <property type="molecule type" value="Genomic_DNA"/>
</dbReference>
<sequence length="366" mass="39799">MTDTSKKTPKFLRQISTVVLTGLILLTSAGVSKQAGLASSMPQKVVPSSKLMAQSDSLPPTVEQKVRQSASQQLKVPSQDVKIVGFTRQTWSDGCLGLGGAAESCLQAIVEGWRVEVTNGQQNLFYRTDGTANAIRLEPQPDVVTLPADVSQRLLQTVARQVRVPVSRLRVAAVKPATWDGCLGIYKPGQACTRIAISGWQAIVTGGDRSWVYHLDQAADRIVQNSTASGSRGELVPSFMPEENKPVLEANIVFQSIVSGGLMGKVTQITLTNDGVITQLISAPNIRSRPVVLKRLSQQQLKQFQQVLEAKQFRNLNGLSYLSSAAFADYPTTMLQATGSTVQYIDLEMKNLPPALRQVIQAWKKL</sequence>